<reference evidence="2" key="1">
    <citation type="submission" date="2022-11" db="UniProtKB">
        <authorList>
            <consortium name="WormBaseParasite"/>
        </authorList>
    </citation>
    <scope>IDENTIFICATION</scope>
</reference>
<protein>
    <submittedName>
        <fullName evidence="2">Uncharacterized protein</fullName>
    </submittedName>
</protein>
<name>A0A915JZV9_ROMCU</name>
<sequence length="89" mass="9938">MITELKLLQDKGDKFVYKSTNITSIKRLSAKLIAVLSEVFTAITLGKGHNSFAFKTSFLLVKTLPYKILLGAEVMSDGNIFVDIPQRLF</sequence>
<dbReference type="AlphaFoldDB" id="A0A915JZV9"/>
<dbReference type="WBParaSite" id="nRc.2.0.1.t31183-RA">
    <property type="protein sequence ID" value="nRc.2.0.1.t31183-RA"/>
    <property type="gene ID" value="nRc.2.0.1.g31183"/>
</dbReference>
<evidence type="ECO:0000313" key="2">
    <source>
        <dbReference type="WBParaSite" id="nRc.2.0.1.t31183-RA"/>
    </source>
</evidence>
<dbReference type="Proteomes" id="UP000887565">
    <property type="component" value="Unplaced"/>
</dbReference>
<evidence type="ECO:0000313" key="1">
    <source>
        <dbReference type="Proteomes" id="UP000887565"/>
    </source>
</evidence>
<organism evidence="1 2">
    <name type="scientific">Romanomermis culicivorax</name>
    <name type="common">Nematode worm</name>
    <dbReference type="NCBI Taxonomy" id="13658"/>
    <lineage>
        <taxon>Eukaryota</taxon>
        <taxon>Metazoa</taxon>
        <taxon>Ecdysozoa</taxon>
        <taxon>Nematoda</taxon>
        <taxon>Enoplea</taxon>
        <taxon>Dorylaimia</taxon>
        <taxon>Mermithida</taxon>
        <taxon>Mermithoidea</taxon>
        <taxon>Mermithidae</taxon>
        <taxon>Romanomermis</taxon>
    </lineage>
</organism>
<accession>A0A915JZV9</accession>
<proteinExistence type="predicted"/>
<keyword evidence="1" id="KW-1185">Reference proteome</keyword>